<evidence type="ECO:0000313" key="2">
    <source>
        <dbReference type="Proteomes" id="UP000037069"/>
    </source>
</evidence>
<dbReference type="EMBL" id="JRES01000234">
    <property type="protein sequence ID" value="KNC33087.1"/>
    <property type="molecule type" value="Genomic_DNA"/>
</dbReference>
<sequence length="68" mass="8085">MKNLKSALFSVLNFVMSVANFYRSLRTIFSQFRKTGKRTTTFACYFLFNCTSVQVRQKFPRFFHNPTL</sequence>
<gene>
    <name evidence="1" type="ORF">FF38_04691</name>
</gene>
<dbReference type="AlphaFoldDB" id="A0A0L0CLH9"/>
<keyword evidence="2" id="KW-1185">Reference proteome</keyword>
<dbReference type="Proteomes" id="UP000037069">
    <property type="component" value="Unassembled WGS sequence"/>
</dbReference>
<comment type="caution">
    <text evidence="1">The sequence shown here is derived from an EMBL/GenBank/DDBJ whole genome shotgun (WGS) entry which is preliminary data.</text>
</comment>
<evidence type="ECO:0000313" key="1">
    <source>
        <dbReference type="EMBL" id="KNC33087.1"/>
    </source>
</evidence>
<name>A0A0L0CLH9_LUCCU</name>
<organism evidence="1 2">
    <name type="scientific">Lucilia cuprina</name>
    <name type="common">Green bottle fly</name>
    <name type="synonym">Australian sheep blowfly</name>
    <dbReference type="NCBI Taxonomy" id="7375"/>
    <lineage>
        <taxon>Eukaryota</taxon>
        <taxon>Metazoa</taxon>
        <taxon>Ecdysozoa</taxon>
        <taxon>Arthropoda</taxon>
        <taxon>Hexapoda</taxon>
        <taxon>Insecta</taxon>
        <taxon>Pterygota</taxon>
        <taxon>Neoptera</taxon>
        <taxon>Endopterygota</taxon>
        <taxon>Diptera</taxon>
        <taxon>Brachycera</taxon>
        <taxon>Muscomorpha</taxon>
        <taxon>Oestroidea</taxon>
        <taxon>Calliphoridae</taxon>
        <taxon>Luciliinae</taxon>
        <taxon>Lucilia</taxon>
    </lineage>
</organism>
<accession>A0A0L0CLH9</accession>
<reference evidence="1 2" key="1">
    <citation type="journal article" date="2015" name="Nat. Commun.">
        <title>Lucilia cuprina genome unlocks parasitic fly biology to underpin future interventions.</title>
        <authorList>
            <person name="Anstead C.A."/>
            <person name="Korhonen P.K."/>
            <person name="Young N.D."/>
            <person name="Hall R.S."/>
            <person name="Jex A.R."/>
            <person name="Murali S.C."/>
            <person name="Hughes D.S."/>
            <person name="Lee S.F."/>
            <person name="Perry T."/>
            <person name="Stroehlein A.J."/>
            <person name="Ansell B.R."/>
            <person name="Breugelmans B."/>
            <person name="Hofmann A."/>
            <person name="Qu J."/>
            <person name="Dugan S."/>
            <person name="Lee S.L."/>
            <person name="Chao H."/>
            <person name="Dinh H."/>
            <person name="Han Y."/>
            <person name="Doddapaneni H.V."/>
            <person name="Worley K.C."/>
            <person name="Muzny D.M."/>
            <person name="Ioannidis P."/>
            <person name="Waterhouse R.M."/>
            <person name="Zdobnov E.M."/>
            <person name="James P.J."/>
            <person name="Bagnall N.H."/>
            <person name="Kotze A.C."/>
            <person name="Gibbs R.A."/>
            <person name="Richards S."/>
            <person name="Batterham P."/>
            <person name="Gasser R.B."/>
        </authorList>
    </citation>
    <scope>NUCLEOTIDE SEQUENCE [LARGE SCALE GENOMIC DNA]</scope>
    <source>
        <strain evidence="1 2">LS</strain>
        <tissue evidence="1">Full body</tissue>
    </source>
</reference>
<protein>
    <submittedName>
        <fullName evidence="1">Uncharacterized protein</fullName>
    </submittedName>
</protein>
<proteinExistence type="predicted"/>